<feature type="coiled-coil region" evidence="1">
    <location>
        <begin position="375"/>
        <end position="525"/>
    </location>
</feature>
<gene>
    <name evidence="3" type="ORF">GPECTOR_12g381</name>
</gene>
<dbReference type="PANTHER" id="PTHR43941">
    <property type="entry name" value="STRUCTURAL MAINTENANCE OF CHROMOSOMES PROTEIN 2"/>
    <property type="match status" value="1"/>
</dbReference>
<sequence>MVLGFGKGPERFLAAKEQTPGPGAYDPKVLDTRLDPRSGFLTGERFSSQELEGTEEPAQASPPRERKIAQSGNDRKFSWATQRIHELTKELEAAQKRVKELHKALQEQQQKLEKADKELEAKLDEHLQVLEAAKAQLSSTESRLAESVVKEQGAAARVEQLALELRQVNEARALLEQQHTVLKGKAEDLQRKADSTCAQLAAAEEQLSASRVECTALRASVASLQIQCSQQTAEVASLKAMLEESQHQVVSLGLLLTAARTSLEAAQASVSDLTSSLQASKDEAQGLRAELAAARSEAGERGKLLAEVEAELASTQQRAMVLQQEVTSKEASVETLSARMAVQVSELLQQKLTSESMAGELEAMRRDVAQRDASIGGLNGQVAELEQQLTAQKAAAEGLTADLRLRHSELDSARAREQELKLLKAELEGQLSVKSALCEELGTSVDRLTQQVSAMQEELAAQTATNGCLTLQLSEARAAAEQQAQQLAERCIRITQLESEVALRFANEQQQAQLLTERAAAIEELQGAVAVRAIEVADLSSQLASQRSAAEATRSEMFALTQTLAQRDDSVAGLQSQMQQLTTSIASLQSSGEEAAGRIAFLEKVVTDRDNSIASMANETADLRATMAERDRTIASLTADLQVRIAASEQLNATVEHLQAMLSERESAAASLSTQLVERRMELAARDARVTQLLADAEAATQSAAAAAERSAAMEASFNQELAAARAALAEGAAREVALREQLATDAQRLKEMVEAKQLLDSDHAKVLVQAQRERGQLVEEVGALRVERSGLLSGLQEHSQERLALSEKLMDMEGQLAKAQEGVAALQAHVQQSDATLERQAAELEVLQDDLAARTSFAEELQFKGAALASRLSEVEAERDGLSQSLASERAALTGRDAQCLALRCRVAELEAALSSAAQHEAQLHEAMASLQAEMHQEVARATTVAQEADARAATLERDLEESRNANAAMGVDLAQLVTDLQGREMELKEMTKARNEAASSLIAGEAIREDLQTQLEELRRQALETQAGFAGAKARAAQMEAETESLRTMVASAQEEAAATREEALILVTDLDQARSQLRHHERQEQEMDNMRQELEQMFSRLQEAEASNAGLRSQIMEMQGSIASMTPICSRAKLDDQVRALSEALEAAHRRTAALEQKLQHDVLLEATAGLELRRLTEENDHLVARLQKMETDLKEQSVLGHNNHRQKIQYHLRLKQELEELRHECTVMCREKFQLEQCIRYLAVQVGMGPEGDRRALATADRKAIEKVLPSCLASNAMFTTPLSQRVMRLSARAKNNEQGTVYAGGKELFEEGIAEARRKCFDEINSWRNEAQEAVAVVSTSPTGDQEVHDAAEGSGGGAPPALAADGPAIVGSPDVKSPRGERDTSSRHAVEVGPVPFGTPIATIRGAGTPAPGGGTAAAAVAPTPQSLIKLEERIKLLIIDVCAPASTRQNAMLATGAGGPGTGGQGAGPVDLPAGSIIATSTMTALRATGSMRDRDQDKEKAAAAAGGKELGHPAPTRDRSARMSTASVVTALGGAAGGPVGNGSQGGLGGASQRRIGAPPVASGRISMKF</sequence>
<evidence type="ECO:0000313" key="4">
    <source>
        <dbReference type="Proteomes" id="UP000075714"/>
    </source>
</evidence>
<feature type="region of interest" description="Disordered" evidence="2">
    <location>
        <begin position="1"/>
        <end position="74"/>
    </location>
</feature>
<proteinExistence type="predicted"/>
<feature type="compositionally biased region" description="Basic and acidic residues" evidence="2">
    <location>
        <begin position="63"/>
        <end position="74"/>
    </location>
</feature>
<dbReference type="Gene3D" id="1.10.287.1490">
    <property type="match status" value="2"/>
</dbReference>
<accession>A0A150GNL9</accession>
<feature type="compositionally biased region" description="Basic and acidic residues" evidence="2">
    <location>
        <begin position="1499"/>
        <end position="1509"/>
    </location>
</feature>
<name>A0A150GNL9_GONPE</name>
<feature type="coiled-coil region" evidence="1">
    <location>
        <begin position="796"/>
        <end position="851"/>
    </location>
</feature>
<feature type="region of interest" description="Disordered" evidence="2">
    <location>
        <begin position="1346"/>
        <end position="1403"/>
    </location>
</feature>
<feature type="coiled-coil region" evidence="1">
    <location>
        <begin position="77"/>
        <end position="325"/>
    </location>
</feature>
<dbReference type="Proteomes" id="UP000075714">
    <property type="component" value="Unassembled WGS sequence"/>
</dbReference>
<dbReference type="STRING" id="33097.A0A150GNL9"/>
<feature type="coiled-coil region" evidence="1">
    <location>
        <begin position="1003"/>
        <end position="1196"/>
    </location>
</feature>
<feature type="region of interest" description="Disordered" evidence="2">
    <location>
        <begin position="1496"/>
        <end position="1578"/>
    </location>
</feature>
<protein>
    <submittedName>
        <fullName evidence="3">Uncharacterized protein</fullName>
    </submittedName>
</protein>
<evidence type="ECO:0000256" key="1">
    <source>
        <dbReference type="SAM" id="Coils"/>
    </source>
</evidence>
<feature type="coiled-coil region" evidence="1">
    <location>
        <begin position="940"/>
        <end position="967"/>
    </location>
</feature>
<reference evidence="4" key="1">
    <citation type="journal article" date="2016" name="Nat. Commun.">
        <title>The Gonium pectorale genome demonstrates co-option of cell cycle regulation during the evolution of multicellularity.</title>
        <authorList>
            <person name="Hanschen E.R."/>
            <person name="Marriage T.N."/>
            <person name="Ferris P.J."/>
            <person name="Hamaji T."/>
            <person name="Toyoda A."/>
            <person name="Fujiyama A."/>
            <person name="Neme R."/>
            <person name="Noguchi H."/>
            <person name="Minakuchi Y."/>
            <person name="Suzuki M."/>
            <person name="Kawai-Toyooka H."/>
            <person name="Smith D.R."/>
            <person name="Sparks H."/>
            <person name="Anderson J."/>
            <person name="Bakaric R."/>
            <person name="Luria V."/>
            <person name="Karger A."/>
            <person name="Kirschner M.W."/>
            <person name="Durand P.M."/>
            <person name="Michod R.E."/>
            <person name="Nozaki H."/>
            <person name="Olson B.J."/>
        </authorList>
    </citation>
    <scope>NUCLEOTIDE SEQUENCE [LARGE SCALE GENOMIC DNA]</scope>
    <source>
        <strain evidence="4">NIES-2863</strain>
    </source>
</reference>
<dbReference type="EMBL" id="LSYV01000013">
    <property type="protein sequence ID" value="KXZ51419.1"/>
    <property type="molecule type" value="Genomic_DNA"/>
</dbReference>
<evidence type="ECO:0000313" key="3">
    <source>
        <dbReference type="EMBL" id="KXZ51419.1"/>
    </source>
</evidence>
<feature type="compositionally biased region" description="Basic and acidic residues" evidence="2">
    <location>
        <begin position="1517"/>
        <end position="1529"/>
    </location>
</feature>
<feature type="compositionally biased region" description="Low complexity" evidence="2">
    <location>
        <begin position="1365"/>
        <end position="1374"/>
    </location>
</feature>
<feature type="compositionally biased region" description="Gly residues" evidence="2">
    <location>
        <begin position="1542"/>
        <end position="1558"/>
    </location>
</feature>
<keyword evidence="1" id="KW-0175">Coiled coil</keyword>
<keyword evidence="4" id="KW-1185">Reference proteome</keyword>
<feature type="compositionally biased region" description="Basic and acidic residues" evidence="2">
    <location>
        <begin position="1382"/>
        <end position="1396"/>
    </location>
</feature>
<dbReference type="SUPFAM" id="SSF57997">
    <property type="entry name" value="Tropomyosin"/>
    <property type="match status" value="1"/>
</dbReference>
<comment type="caution">
    <text evidence="3">The sequence shown here is derived from an EMBL/GenBank/DDBJ whole genome shotgun (WGS) entry which is preliminary data.</text>
</comment>
<organism evidence="3 4">
    <name type="scientific">Gonium pectorale</name>
    <name type="common">Green alga</name>
    <dbReference type="NCBI Taxonomy" id="33097"/>
    <lineage>
        <taxon>Eukaryota</taxon>
        <taxon>Viridiplantae</taxon>
        <taxon>Chlorophyta</taxon>
        <taxon>core chlorophytes</taxon>
        <taxon>Chlorophyceae</taxon>
        <taxon>CS clade</taxon>
        <taxon>Chlamydomonadales</taxon>
        <taxon>Volvocaceae</taxon>
        <taxon>Gonium</taxon>
    </lineage>
</organism>
<evidence type="ECO:0000256" key="2">
    <source>
        <dbReference type="SAM" id="MobiDB-lite"/>
    </source>
</evidence>
<dbReference type="OrthoDB" id="568496at2759"/>
<dbReference type="PANTHER" id="PTHR43941:SF1">
    <property type="entry name" value="STRUCTURAL MAINTENANCE OF CHROMOSOMES PROTEIN 2"/>
    <property type="match status" value="1"/>
</dbReference>